<proteinExistence type="inferred from homology"/>
<evidence type="ECO:0000256" key="2">
    <source>
        <dbReference type="SAM" id="MobiDB-lite"/>
    </source>
</evidence>
<evidence type="ECO:0000313" key="3">
    <source>
        <dbReference type="EMBL" id="KAJ5227654.1"/>
    </source>
</evidence>
<organism evidence="3 4">
    <name type="scientific">Penicillium citrinum</name>
    <dbReference type="NCBI Taxonomy" id="5077"/>
    <lineage>
        <taxon>Eukaryota</taxon>
        <taxon>Fungi</taxon>
        <taxon>Dikarya</taxon>
        <taxon>Ascomycota</taxon>
        <taxon>Pezizomycotina</taxon>
        <taxon>Eurotiomycetes</taxon>
        <taxon>Eurotiomycetidae</taxon>
        <taxon>Eurotiales</taxon>
        <taxon>Aspergillaceae</taxon>
        <taxon>Penicillium</taxon>
    </lineage>
</organism>
<comment type="caution">
    <text evidence="3">The sequence shown here is derived from an EMBL/GenBank/DDBJ whole genome shotgun (WGS) entry which is preliminary data.</text>
</comment>
<dbReference type="GeneID" id="81385745"/>
<dbReference type="InterPro" id="IPR001096">
    <property type="entry name" value="Peptidase_C13"/>
</dbReference>
<dbReference type="EMBL" id="JAPQKT010000006">
    <property type="protein sequence ID" value="KAJ5227654.1"/>
    <property type="molecule type" value="Genomic_DNA"/>
</dbReference>
<dbReference type="GO" id="GO:0008233">
    <property type="term" value="F:peptidase activity"/>
    <property type="evidence" value="ECO:0007669"/>
    <property type="project" value="InterPro"/>
</dbReference>
<keyword evidence="4" id="KW-1185">Reference proteome</keyword>
<name>A0A9W9NWV3_PENCI</name>
<dbReference type="Pfam" id="PF01650">
    <property type="entry name" value="Peptidase_C13"/>
    <property type="match status" value="1"/>
</dbReference>
<sequence>MTEQRKSVFSLVVFSGGNTDLALATDFVVISKKFKTDGLDPTCLSGRHLQNITNIFGPFIFGREDLRQRTQVYDNDEAFTPFYQLETRHLKRSVLAWIANVSREVGPGDRIIIVMIGHGERSGAIVMDTQYGPKETLTKAEMMVALSVLPRNVRLLFINEACYSGTWTTMAPDLGHQRDILVETASTINERSFSYTSGSGHRRCSMFGAAFVEEITTHSEGRISRHRTRIVDEMLLAAPGQHTSTPLAVPSIRALLSYNRSHFILTRKLATTITQIASSQKRHELLLQSRDSFRSFWGRIRGSGNPRQSPEAFGASSSASDKTETDLKDLVIECYLQDLGPKGAQLCYSGLASACQVVLEGGGPPHLKDELIAIISWQRSLMPRVHEFLEHLARQQLITDIVDVDTAKEALEDRWISHVLTIEEALHDHLHLLCEFPKEGDISFYMDDAEELILMVLAYNKLKHLEELDTQRIGKEIGGFFGLSQ</sequence>
<evidence type="ECO:0000313" key="4">
    <source>
        <dbReference type="Proteomes" id="UP001147733"/>
    </source>
</evidence>
<comment type="similarity">
    <text evidence="1">Belongs to the peptidase C13 family.</text>
</comment>
<reference evidence="3" key="2">
    <citation type="journal article" date="2023" name="IMA Fungus">
        <title>Comparative genomic study of the Penicillium genus elucidates a diverse pangenome and 15 lateral gene transfer events.</title>
        <authorList>
            <person name="Petersen C."/>
            <person name="Sorensen T."/>
            <person name="Nielsen M.R."/>
            <person name="Sondergaard T.E."/>
            <person name="Sorensen J.L."/>
            <person name="Fitzpatrick D.A."/>
            <person name="Frisvad J.C."/>
            <person name="Nielsen K.L."/>
        </authorList>
    </citation>
    <scope>NUCLEOTIDE SEQUENCE</scope>
    <source>
        <strain evidence="3">IBT 23319</strain>
    </source>
</reference>
<evidence type="ECO:0000256" key="1">
    <source>
        <dbReference type="ARBA" id="ARBA00009941"/>
    </source>
</evidence>
<gene>
    <name evidence="3" type="ORF">N7469_007660</name>
</gene>
<protein>
    <submittedName>
        <fullName evidence="3">Uncharacterized protein</fullName>
    </submittedName>
</protein>
<reference evidence="3" key="1">
    <citation type="submission" date="2022-11" db="EMBL/GenBank/DDBJ databases">
        <authorList>
            <person name="Petersen C."/>
        </authorList>
    </citation>
    <scope>NUCLEOTIDE SEQUENCE</scope>
    <source>
        <strain evidence="3">IBT 23319</strain>
    </source>
</reference>
<dbReference type="GO" id="GO:0006508">
    <property type="term" value="P:proteolysis"/>
    <property type="evidence" value="ECO:0007669"/>
    <property type="project" value="InterPro"/>
</dbReference>
<dbReference type="Proteomes" id="UP001147733">
    <property type="component" value="Unassembled WGS sequence"/>
</dbReference>
<dbReference type="AlphaFoldDB" id="A0A9W9NWV3"/>
<accession>A0A9W9NWV3</accession>
<dbReference type="Gene3D" id="3.40.50.1460">
    <property type="match status" value="1"/>
</dbReference>
<dbReference type="RefSeq" id="XP_056500019.1">
    <property type="nucleotide sequence ID" value="XM_056646578.1"/>
</dbReference>
<feature type="region of interest" description="Disordered" evidence="2">
    <location>
        <begin position="300"/>
        <end position="320"/>
    </location>
</feature>
<dbReference type="OrthoDB" id="4315677at2759"/>